<reference evidence="1 2" key="1">
    <citation type="submission" date="2018-08" db="EMBL/GenBank/DDBJ databases">
        <title>Genomic Encyclopedia of Archaeal and Bacterial Type Strains, Phase II (KMG-II): from individual species to whole genera.</title>
        <authorList>
            <person name="Goeker M."/>
        </authorList>
    </citation>
    <scope>NUCLEOTIDE SEQUENCE [LARGE SCALE GENOMIC DNA]</scope>
    <source>
        <strain evidence="1 2">DSM 45791</strain>
    </source>
</reference>
<proteinExistence type="predicted"/>
<dbReference type="Proteomes" id="UP000256269">
    <property type="component" value="Unassembled WGS sequence"/>
</dbReference>
<evidence type="ECO:0000313" key="1">
    <source>
        <dbReference type="EMBL" id="REH46911.1"/>
    </source>
</evidence>
<organism evidence="1 2">
    <name type="scientific">Kutzneria buriramensis</name>
    <dbReference type="NCBI Taxonomy" id="1045776"/>
    <lineage>
        <taxon>Bacteria</taxon>
        <taxon>Bacillati</taxon>
        <taxon>Actinomycetota</taxon>
        <taxon>Actinomycetes</taxon>
        <taxon>Pseudonocardiales</taxon>
        <taxon>Pseudonocardiaceae</taxon>
        <taxon>Kutzneria</taxon>
    </lineage>
</organism>
<evidence type="ECO:0000313" key="2">
    <source>
        <dbReference type="Proteomes" id="UP000256269"/>
    </source>
</evidence>
<dbReference type="AlphaFoldDB" id="A0A3E0HKD6"/>
<dbReference type="EMBL" id="QUNO01000006">
    <property type="protein sequence ID" value="REH46911.1"/>
    <property type="molecule type" value="Genomic_DNA"/>
</dbReference>
<comment type="caution">
    <text evidence="1">The sequence shown here is derived from an EMBL/GenBank/DDBJ whole genome shotgun (WGS) entry which is preliminary data.</text>
</comment>
<gene>
    <name evidence="1" type="ORF">BCF44_10675</name>
</gene>
<protein>
    <submittedName>
        <fullName evidence="1">Uncharacterized protein</fullName>
    </submittedName>
</protein>
<sequence>MRLATLHSIASAKTFTAATVRVTVHSGVDRPLRAQPP</sequence>
<keyword evidence="2" id="KW-1185">Reference proteome</keyword>
<name>A0A3E0HKD6_9PSEU</name>
<accession>A0A3E0HKD6</accession>